<evidence type="ECO:0000256" key="1">
    <source>
        <dbReference type="ARBA" id="ARBA00022837"/>
    </source>
</evidence>
<feature type="domain" description="EF-hand" evidence="2">
    <location>
        <begin position="86"/>
        <end position="121"/>
    </location>
</feature>
<dbReference type="PANTHER" id="PTHR12419">
    <property type="entry name" value="OTU DOMAIN CONTAINING PROTEIN"/>
    <property type="match status" value="1"/>
</dbReference>
<dbReference type="CDD" id="cd00051">
    <property type="entry name" value="EFh"/>
    <property type="match status" value="1"/>
</dbReference>
<gene>
    <name evidence="4" type="ORF">PCOR1329_LOCUS39968</name>
</gene>
<dbReference type="Pfam" id="PF13499">
    <property type="entry name" value="EF-hand_7"/>
    <property type="match status" value="1"/>
</dbReference>
<dbReference type="PROSITE" id="PS50802">
    <property type="entry name" value="OTU"/>
    <property type="match status" value="1"/>
</dbReference>
<dbReference type="InterPro" id="IPR038765">
    <property type="entry name" value="Papain-like_cys_pep_sf"/>
</dbReference>
<dbReference type="PROSITE" id="PS50222">
    <property type="entry name" value="EF_HAND_2"/>
    <property type="match status" value="1"/>
</dbReference>
<evidence type="ECO:0000259" key="3">
    <source>
        <dbReference type="PROSITE" id="PS50802"/>
    </source>
</evidence>
<sequence length="265" mass="30181">MCQCIERPTQDEVIEVNVVDRQESIYSAPDPVLAQACTRPWVQAGLSREMYDHIVAEFVALDTNGDHVLNRREFERVSGLPEFLTMSRDDVSHLFDVVDADNNNVISMSEFVKYMAKRKDHFPLPAQVSPQRGRVEDIMKHFGFVFCTTDGGRLGVAGDGNCQFYSLCWNICQTTSRHEELRARIITHMRGPGRYYFENFYAPSHPSQPSTYDSYLNMMSKDKTWGDHLTLQAAAALYNLEVRLLTLRILLVSTRTAGMALKSLT</sequence>
<evidence type="ECO:0000313" key="4">
    <source>
        <dbReference type="EMBL" id="CAK0846490.1"/>
    </source>
</evidence>
<name>A0ABN9TKX4_9DINO</name>
<dbReference type="InterPro" id="IPR050704">
    <property type="entry name" value="Peptidase_C85-like"/>
</dbReference>
<dbReference type="InterPro" id="IPR018247">
    <property type="entry name" value="EF_Hand_1_Ca_BS"/>
</dbReference>
<reference evidence="4" key="1">
    <citation type="submission" date="2023-10" db="EMBL/GenBank/DDBJ databases">
        <authorList>
            <person name="Chen Y."/>
            <person name="Shah S."/>
            <person name="Dougan E. K."/>
            <person name="Thang M."/>
            <person name="Chan C."/>
        </authorList>
    </citation>
    <scope>NUCLEOTIDE SEQUENCE [LARGE SCALE GENOMIC DNA]</scope>
</reference>
<evidence type="ECO:0008006" key="6">
    <source>
        <dbReference type="Google" id="ProtNLM"/>
    </source>
</evidence>
<comment type="caution">
    <text evidence="4">The sequence shown here is derived from an EMBL/GenBank/DDBJ whole genome shotgun (WGS) entry which is preliminary data.</text>
</comment>
<evidence type="ECO:0000259" key="2">
    <source>
        <dbReference type="PROSITE" id="PS50222"/>
    </source>
</evidence>
<accession>A0ABN9TKX4</accession>
<dbReference type="SUPFAM" id="SSF54001">
    <property type="entry name" value="Cysteine proteinases"/>
    <property type="match status" value="1"/>
</dbReference>
<dbReference type="InterPro" id="IPR002048">
    <property type="entry name" value="EF_hand_dom"/>
</dbReference>
<dbReference type="EMBL" id="CAUYUJ010014826">
    <property type="protein sequence ID" value="CAK0846490.1"/>
    <property type="molecule type" value="Genomic_DNA"/>
</dbReference>
<keyword evidence="5" id="KW-1185">Reference proteome</keyword>
<dbReference type="InterPro" id="IPR011992">
    <property type="entry name" value="EF-hand-dom_pair"/>
</dbReference>
<dbReference type="PROSITE" id="PS00018">
    <property type="entry name" value="EF_HAND_1"/>
    <property type="match status" value="2"/>
</dbReference>
<feature type="domain" description="OTU" evidence="3">
    <location>
        <begin position="151"/>
        <end position="265"/>
    </location>
</feature>
<evidence type="ECO:0000313" key="5">
    <source>
        <dbReference type="Proteomes" id="UP001189429"/>
    </source>
</evidence>
<proteinExistence type="predicted"/>
<dbReference type="PANTHER" id="PTHR12419:SF111">
    <property type="entry name" value="OVARIAN TUMOR DOMAIN-CONTAINING DEUBIQUITINATING ENZYME 9"/>
    <property type="match status" value="1"/>
</dbReference>
<protein>
    <recommendedName>
        <fullName evidence="6">Calmodulin</fullName>
    </recommendedName>
</protein>
<dbReference type="Proteomes" id="UP001189429">
    <property type="component" value="Unassembled WGS sequence"/>
</dbReference>
<dbReference type="Gene3D" id="3.90.70.80">
    <property type="match status" value="1"/>
</dbReference>
<dbReference type="SUPFAM" id="SSF47473">
    <property type="entry name" value="EF-hand"/>
    <property type="match status" value="1"/>
</dbReference>
<dbReference type="Gene3D" id="1.10.238.10">
    <property type="entry name" value="EF-hand"/>
    <property type="match status" value="1"/>
</dbReference>
<dbReference type="InterPro" id="IPR003323">
    <property type="entry name" value="OTU_dom"/>
</dbReference>
<organism evidence="4 5">
    <name type="scientific">Prorocentrum cordatum</name>
    <dbReference type="NCBI Taxonomy" id="2364126"/>
    <lineage>
        <taxon>Eukaryota</taxon>
        <taxon>Sar</taxon>
        <taxon>Alveolata</taxon>
        <taxon>Dinophyceae</taxon>
        <taxon>Prorocentrales</taxon>
        <taxon>Prorocentraceae</taxon>
        <taxon>Prorocentrum</taxon>
    </lineage>
</organism>
<dbReference type="Pfam" id="PF02338">
    <property type="entry name" value="OTU"/>
    <property type="match status" value="1"/>
</dbReference>
<keyword evidence="1" id="KW-0106">Calcium</keyword>